<evidence type="ECO:0000256" key="7">
    <source>
        <dbReference type="ARBA" id="ARBA00023015"/>
    </source>
</evidence>
<dbReference type="GO" id="GO:0015031">
    <property type="term" value="P:protein transport"/>
    <property type="evidence" value="ECO:0007669"/>
    <property type="project" value="UniProtKB-KW"/>
</dbReference>
<evidence type="ECO:0000313" key="13">
    <source>
        <dbReference type="Proteomes" id="UP000650467"/>
    </source>
</evidence>
<evidence type="ECO:0000256" key="6">
    <source>
        <dbReference type="ARBA" id="ARBA00023010"/>
    </source>
</evidence>
<keyword evidence="7 11" id="KW-0805">Transcription regulation</keyword>
<comment type="similarity">
    <text evidence="11">Belongs to the ENY2 family.</text>
</comment>
<accession>A0A836B2A2</accession>
<dbReference type="GO" id="GO:0005654">
    <property type="term" value="C:nucleoplasm"/>
    <property type="evidence" value="ECO:0007669"/>
    <property type="project" value="UniProtKB-SubCell"/>
</dbReference>
<comment type="subunit">
    <text evidence="11">Component of the nuclear pore complex (NPC)-associated TREX-2 complex (transcription and export complex 2). Component of the SAGA transcription coactivator-HAT complex. Within the SAGA complex, participates to a subcomplex of SAGA called the DUB module (deubiquitination module).</text>
</comment>
<dbReference type="EMBL" id="JAEHOC010000001">
    <property type="protein sequence ID" value="KAG2445432.1"/>
    <property type="molecule type" value="Genomic_DNA"/>
</dbReference>
<dbReference type="Pfam" id="PF10163">
    <property type="entry name" value="EnY2"/>
    <property type="match status" value="1"/>
</dbReference>
<keyword evidence="3 11" id="KW-0509">mRNA transport</keyword>
<evidence type="ECO:0000256" key="2">
    <source>
        <dbReference type="ARBA" id="ARBA00022448"/>
    </source>
</evidence>
<evidence type="ECO:0000313" key="12">
    <source>
        <dbReference type="EMBL" id="KAG2445432.1"/>
    </source>
</evidence>
<dbReference type="GO" id="GO:0006368">
    <property type="term" value="P:transcription elongation by RNA polymerase II"/>
    <property type="evidence" value="ECO:0007669"/>
    <property type="project" value="UniProtKB-UniRule"/>
</dbReference>
<dbReference type="HAMAP" id="MF_03046">
    <property type="entry name" value="ENY2_Sus1"/>
    <property type="match status" value="1"/>
</dbReference>
<keyword evidence="8 11" id="KW-0010">Activator</keyword>
<dbReference type="PANTHER" id="PTHR12514">
    <property type="entry name" value="ENHANCER OF YELLOW 2 TRANSCRIPTION FACTOR"/>
    <property type="match status" value="1"/>
</dbReference>
<dbReference type="GO" id="GO:0071819">
    <property type="term" value="C:DUBm complex"/>
    <property type="evidence" value="ECO:0007669"/>
    <property type="project" value="UniProtKB-UniRule"/>
</dbReference>
<evidence type="ECO:0000256" key="11">
    <source>
        <dbReference type="HAMAP-Rule" id="MF_03046"/>
    </source>
</evidence>
<dbReference type="GO" id="GO:0003713">
    <property type="term" value="F:transcription coactivator activity"/>
    <property type="evidence" value="ECO:0007669"/>
    <property type="project" value="UniProtKB-UniRule"/>
</dbReference>
<dbReference type="Gene3D" id="1.10.246.140">
    <property type="match status" value="1"/>
</dbReference>
<dbReference type="GO" id="GO:0070390">
    <property type="term" value="C:transcription export complex 2"/>
    <property type="evidence" value="ECO:0007669"/>
    <property type="project" value="UniProtKB-UniRule"/>
</dbReference>
<dbReference type="OrthoDB" id="6221744at2759"/>
<dbReference type="GO" id="GO:0005643">
    <property type="term" value="C:nuclear pore"/>
    <property type="evidence" value="ECO:0007669"/>
    <property type="project" value="UniProtKB-UniRule"/>
</dbReference>
<evidence type="ECO:0000256" key="9">
    <source>
        <dbReference type="ARBA" id="ARBA00023163"/>
    </source>
</evidence>
<dbReference type="GO" id="GO:0000124">
    <property type="term" value="C:SAGA complex"/>
    <property type="evidence" value="ECO:0007669"/>
    <property type="project" value="UniProtKB-UniRule"/>
</dbReference>
<evidence type="ECO:0000256" key="5">
    <source>
        <dbReference type="ARBA" id="ARBA00022927"/>
    </source>
</evidence>
<keyword evidence="13" id="KW-1185">Reference proteome</keyword>
<dbReference type="AlphaFoldDB" id="A0A836B2A2"/>
<dbReference type="GO" id="GO:0006325">
    <property type="term" value="P:chromatin organization"/>
    <property type="evidence" value="ECO:0007669"/>
    <property type="project" value="UniProtKB-KW"/>
</dbReference>
<protein>
    <recommendedName>
        <fullName evidence="11">Transcription and mRNA export factor ENY2</fullName>
    </recommendedName>
    <alternativeName>
        <fullName evidence="11">Enhancer of yellow 2 transcription factor homolog</fullName>
    </alternativeName>
</protein>
<sequence length="104" mass="11885">MSQSQKRGAADDIDELRLEDKIRHHLTSSGKREDLKELLAARLAACGWRDDIKQRCREYVARKGRETVTTEDIVRAVRPEGRARVPDSVKAELLAEIKKFILSI</sequence>
<comment type="function">
    <text evidence="11">Involved in mRNA export coupled transcription activation by association with both the TREX-2 and the SAGA complexes. The transcription regulatory histone acetylation (HAT) complex SAGA is a multiprotein complex that activates transcription by remodeling chromatin and mediating histone acetylation and deubiquitination. Within the SAGA complex, participates to a subcomplex that specifically deubiquitinates histones. The SAGA complex is recruited to specific gene promoters by activators, where it is required for transcription. The TREX-2 complex functions in docking export-competent ribonucleoprotein particles (mRNPs) to the nuclear entrance of the nuclear pore complex (nuclear basket). TREX-2 participates in mRNA export and accurate chromatin positioning in the nucleus by tethering genes to the nuclear periphery.</text>
</comment>
<reference evidence="12" key="1">
    <citation type="journal article" date="2020" name="bioRxiv">
        <title>Comparative genomics of Chlamydomonas.</title>
        <authorList>
            <person name="Craig R.J."/>
            <person name="Hasan A.R."/>
            <person name="Ness R.W."/>
            <person name="Keightley P.D."/>
        </authorList>
    </citation>
    <scope>NUCLEOTIDE SEQUENCE</scope>
    <source>
        <strain evidence="12">SAG 7.73</strain>
    </source>
</reference>
<keyword evidence="9 11" id="KW-0804">Transcription</keyword>
<dbReference type="FunFam" id="1.10.246.140:FF:000001">
    <property type="entry name" value="Transcription and mRNA export factor ENY2"/>
    <property type="match status" value="1"/>
</dbReference>
<keyword evidence="2 11" id="KW-0813">Transport</keyword>
<dbReference type="Proteomes" id="UP000650467">
    <property type="component" value="Unassembled WGS sequence"/>
</dbReference>
<evidence type="ECO:0000256" key="1">
    <source>
        <dbReference type="ARBA" id="ARBA00004642"/>
    </source>
</evidence>
<proteinExistence type="inferred from homology"/>
<keyword evidence="6 11" id="KW-0811">Translocation</keyword>
<evidence type="ECO:0000256" key="10">
    <source>
        <dbReference type="ARBA" id="ARBA00023242"/>
    </source>
</evidence>
<comment type="subcellular location">
    <subcellularLocation>
        <location evidence="1 11">Nucleus</location>
        <location evidence="1 11">Nucleoplasm</location>
    </subcellularLocation>
</comment>
<dbReference type="GO" id="GO:0006406">
    <property type="term" value="P:mRNA export from nucleus"/>
    <property type="evidence" value="ECO:0007669"/>
    <property type="project" value="UniProtKB-UniRule"/>
</dbReference>
<name>A0A836B2A2_CHLIN</name>
<keyword evidence="5 11" id="KW-0653">Protein transport</keyword>
<dbReference type="InterPro" id="IPR018783">
    <property type="entry name" value="TF_ENY2"/>
</dbReference>
<organism evidence="12 13">
    <name type="scientific">Chlamydomonas incerta</name>
    <dbReference type="NCBI Taxonomy" id="51695"/>
    <lineage>
        <taxon>Eukaryota</taxon>
        <taxon>Viridiplantae</taxon>
        <taxon>Chlorophyta</taxon>
        <taxon>core chlorophytes</taxon>
        <taxon>Chlorophyceae</taxon>
        <taxon>CS clade</taxon>
        <taxon>Chlamydomonadales</taxon>
        <taxon>Chlamydomonadaceae</taxon>
        <taxon>Chlamydomonas</taxon>
    </lineage>
</organism>
<evidence type="ECO:0000256" key="4">
    <source>
        <dbReference type="ARBA" id="ARBA00022853"/>
    </source>
</evidence>
<comment type="caution">
    <text evidence="12">The sequence shown here is derived from an EMBL/GenBank/DDBJ whole genome shotgun (WGS) entry which is preliminary data.</text>
</comment>
<keyword evidence="4 11" id="KW-0156">Chromatin regulator</keyword>
<dbReference type="InterPro" id="IPR038212">
    <property type="entry name" value="TF_EnY2_sf"/>
</dbReference>
<gene>
    <name evidence="12" type="ORF">HXX76_000052</name>
</gene>
<evidence type="ECO:0000256" key="8">
    <source>
        <dbReference type="ARBA" id="ARBA00023159"/>
    </source>
</evidence>
<evidence type="ECO:0000256" key="3">
    <source>
        <dbReference type="ARBA" id="ARBA00022816"/>
    </source>
</evidence>
<keyword evidence="10 11" id="KW-0539">Nucleus</keyword>